<feature type="domain" description="HD/PDEase" evidence="1">
    <location>
        <begin position="23"/>
        <end position="130"/>
    </location>
</feature>
<dbReference type="SUPFAM" id="SSF109604">
    <property type="entry name" value="HD-domain/PDEase-like"/>
    <property type="match status" value="1"/>
</dbReference>
<dbReference type="Proteomes" id="UP000326671">
    <property type="component" value="Unassembled WGS sequence"/>
</dbReference>
<dbReference type="GO" id="GO:0008893">
    <property type="term" value="F:guanosine-3',5'-bis(diphosphate) 3'-diphosphatase activity"/>
    <property type="evidence" value="ECO:0007669"/>
    <property type="project" value="TreeGrafter"/>
</dbReference>
<dbReference type="OrthoDB" id="9802385at2"/>
<organism evidence="2 3">
    <name type="scientific">Niallia endozanthoxylica</name>
    <dbReference type="NCBI Taxonomy" id="2036016"/>
    <lineage>
        <taxon>Bacteria</taxon>
        <taxon>Bacillati</taxon>
        <taxon>Bacillota</taxon>
        <taxon>Bacilli</taxon>
        <taxon>Bacillales</taxon>
        <taxon>Bacillaceae</taxon>
        <taxon>Niallia</taxon>
    </lineage>
</organism>
<keyword evidence="3" id="KW-1185">Reference proteome</keyword>
<gene>
    <name evidence="2" type="ORF">F4V44_19570</name>
</gene>
<dbReference type="PANTHER" id="PTHR46246">
    <property type="entry name" value="GUANOSINE-3',5'-BIS(DIPHOSPHATE) 3'-PYROPHOSPHOHYDROLASE MESH1"/>
    <property type="match status" value="1"/>
</dbReference>
<dbReference type="RefSeq" id="WP_150441702.1">
    <property type="nucleotide sequence ID" value="NZ_VYKL01000031.1"/>
</dbReference>
<comment type="caution">
    <text evidence="2">The sequence shown here is derived from an EMBL/GenBank/DDBJ whole genome shotgun (WGS) entry which is preliminary data.</text>
</comment>
<sequence>MNLIDQAIIFAAKAHMGQTRKSSDIPYITHPFSVGMLLQKENCSEQVIAAGILHDTLEDTAATYEQLKEHFGIRVANLVLAASEQDKSLSWEERKKHTIDSLKDAALEEIQVITADKLHNLLTIHFDLDTIGEAVWDRFKRGKTEQHWYYASMVRELMIHQNEFKLILELKKEVIKVFGSMDVPY</sequence>
<dbReference type="InterPro" id="IPR003607">
    <property type="entry name" value="HD/PDEase_dom"/>
</dbReference>
<dbReference type="Gene3D" id="1.10.3210.10">
    <property type="entry name" value="Hypothetical protein af1432"/>
    <property type="match status" value="1"/>
</dbReference>
<evidence type="ECO:0000259" key="1">
    <source>
        <dbReference type="SMART" id="SM00471"/>
    </source>
</evidence>
<dbReference type="InterPro" id="IPR052194">
    <property type="entry name" value="MESH1"/>
</dbReference>
<protein>
    <submittedName>
        <fullName evidence="2">HD domain-containing protein</fullName>
    </submittedName>
</protein>
<evidence type="ECO:0000313" key="2">
    <source>
        <dbReference type="EMBL" id="KAA9019545.1"/>
    </source>
</evidence>
<evidence type="ECO:0000313" key="3">
    <source>
        <dbReference type="Proteomes" id="UP000326671"/>
    </source>
</evidence>
<dbReference type="EMBL" id="VYKL01000031">
    <property type="protein sequence ID" value="KAA9019545.1"/>
    <property type="molecule type" value="Genomic_DNA"/>
</dbReference>
<name>A0A5J5HG56_9BACI</name>
<dbReference type="PANTHER" id="PTHR46246:SF1">
    <property type="entry name" value="GUANOSINE-3',5'-BIS(DIPHOSPHATE) 3'-PYROPHOSPHOHYDROLASE MESH1"/>
    <property type="match status" value="1"/>
</dbReference>
<accession>A0A5J5HG56</accession>
<reference evidence="2 3" key="1">
    <citation type="submission" date="2019-09" db="EMBL/GenBank/DDBJ databases">
        <title>Whole genome sequences of isolates from the Mars Exploration Rovers.</title>
        <authorList>
            <person name="Seuylemezian A."/>
            <person name="Vaishampayan P."/>
        </authorList>
    </citation>
    <scope>NUCLEOTIDE SEQUENCE [LARGE SCALE GENOMIC DNA]</scope>
    <source>
        <strain evidence="2 3">MER_TA_151</strain>
    </source>
</reference>
<proteinExistence type="predicted"/>
<dbReference type="SMART" id="SM00471">
    <property type="entry name" value="HDc"/>
    <property type="match status" value="1"/>
</dbReference>
<dbReference type="Pfam" id="PF13328">
    <property type="entry name" value="HD_4"/>
    <property type="match status" value="1"/>
</dbReference>
<dbReference type="AlphaFoldDB" id="A0A5J5HG56"/>